<accession>A0ABX3SMI3</accession>
<proteinExistence type="predicted"/>
<gene>
    <name evidence="1" type="ORF">BST29_21390</name>
</gene>
<evidence type="ECO:0000313" key="2">
    <source>
        <dbReference type="Proteomes" id="UP000243140"/>
    </source>
</evidence>
<evidence type="ECO:0008006" key="3">
    <source>
        <dbReference type="Google" id="ProtNLM"/>
    </source>
</evidence>
<dbReference type="EMBL" id="MVHV01000028">
    <property type="protein sequence ID" value="ORA78508.1"/>
    <property type="molecule type" value="Genomic_DNA"/>
</dbReference>
<name>A0ABX3SMI3_MYCMA</name>
<reference evidence="1 2" key="1">
    <citation type="submission" date="2017-02" db="EMBL/GenBank/DDBJ databases">
        <title>The new phylogeny of genus Mycobacterium.</title>
        <authorList>
            <person name="Tortoli E."/>
            <person name="Trovato A."/>
            <person name="Cirillo D.M."/>
        </authorList>
    </citation>
    <scope>NUCLEOTIDE SEQUENCE [LARGE SCALE GENOMIC DNA]</scope>
    <source>
        <strain evidence="1 2">IP1130001</strain>
    </source>
</reference>
<comment type="caution">
    <text evidence="1">The sequence shown here is derived from an EMBL/GenBank/DDBJ whole genome shotgun (WGS) entry which is preliminary data.</text>
</comment>
<dbReference type="RefSeq" id="WP_083012156.1">
    <property type="nucleotide sequence ID" value="NZ_CP080999.1"/>
</dbReference>
<organism evidence="1 2">
    <name type="scientific">Mycobacterium malmoense</name>
    <dbReference type="NCBI Taxonomy" id="1780"/>
    <lineage>
        <taxon>Bacteria</taxon>
        <taxon>Bacillati</taxon>
        <taxon>Actinomycetota</taxon>
        <taxon>Actinomycetes</taxon>
        <taxon>Mycobacteriales</taxon>
        <taxon>Mycobacteriaceae</taxon>
        <taxon>Mycobacterium</taxon>
    </lineage>
</organism>
<sequence length="413" mass="42282">MVVDLAARPHITAGVALAGAAVLAAGPTAQHLPDLHLAQHLPQVSVSNINLTDAATSVMDLFSGVESQLASLASGASAAAVPASLLGNVVSPITQNLIVQTWETTFQNAGTNLQYIFNTWSKVPFPVLQQLVGNGIQYASDYVGAFQTSARNAVGYFTSPQFGNFGPLLQTALTDLTSGNIATGIPNLFAAVVTTPFIDITEPLEGTLEIPAYITQNLANATDYLGLTAVPDFAQYTLNLTNLGSKGLGTGLQAVSNSWGAGDPIGALTNLLNTPGVITNDVLNGVSASPALGPNGGLLSSLAFKGKVGSVNGLLNIMLNTVSPGLAQEIEAPGAQPIMSSGSLATALQNFVNQLINGWPSLTPVINSISGQLTAVLQSIPSVLSNLPSILSNLGGQLASDIGLLISNILRLL</sequence>
<protein>
    <recommendedName>
        <fullName evidence="3">PE-PGRS family protein</fullName>
    </recommendedName>
</protein>
<dbReference type="Proteomes" id="UP000243140">
    <property type="component" value="Unassembled WGS sequence"/>
</dbReference>
<evidence type="ECO:0000313" key="1">
    <source>
        <dbReference type="EMBL" id="ORA78508.1"/>
    </source>
</evidence>
<keyword evidence="2" id="KW-1185">Reference proteome</keyword>